<comment type="caution">
    <text evidence="1">The sequence shown here is derived from an EMBL/GenBank/DDBJ whole genome shotgun (WGS) entry which is preliminary data.</text>
</comment>
<protein>
    <submittedName>
        <fullName evidence="1">Uncharacterized protein</fullName>
    </submittedName>
</protein>
<name>A0A0F9AJR1_9ZZZZ</name>
<reference evidence="1" key="1">
    <citation type="journal article" date="2015" name="Nature">
        <title>Complex archaea that bridge the gap between prokaryotes and eukaryotes.</title>
        <authorList>
            <person name="Spang A."/>
            <person name="Saw J.H."/>
            <person name="Jorgensen S.L."/>
            <person name="Zaremba-Niedzwiedzka K."/>
            <person name="Martijn J."/>
            <person name="Lind A.E."/>
            <person name="van Eijk R."/>
            <person name="Schleper C."/>
            <person name="Guy L."/>
            <person name="Ettema T.J."/>
        </authorList>
    </citation>
    <scope>NUCLEOTIDE SEQUENCE</scope>
</reference>
<gene>
    <name evidence="1" type="ORF">LCGC14_2840540</name>
</gene>
<organism evidence="1">
    <name type="scientific">marine sediment metagenome</name>
    <dbReference type="NCBI Taxonomy" id="412755"/>
    <lineage>
        <taxon>unclassified sequences</taxon>
        <taxon>metagenomes</taxon>
        <taxon>ecological metagenomes</taxon>
    </lineage>
</organism>
<dbReference type="EMBL" id="LAZR01054353">
    <property type="protein sequence ID" value="KKK78739.1"/>
    <property type="molecule type" value="Genomic_DNA"/>
</dbReference>
<evidence type="ECO:0000313" key="1">
    <source>
        <dbReference type="EMBL" id="KKK78739.1"/>
    </source>
</evidence>
<proteinExistence type="predicted"/>
<dbReference type="AlphaFoldDB" id="A0A0F9AJR1"/>
<sequence>MTLVLKQVRSNLSHIRVVKSLSEAVHNMNCDEAHLFDISDDFWTGSQPLIDKLMAMEIAEEYVDLFQLVEDVIKQHEREEGI</sequence>
<accession>A0A0F9AJR1</accession>